<dbReference type="EC" id="1.14.19.21" evidence="14"/>
<dbReference type="EMBL" id="NIVC01000363">
    <property type="protein sequence ID" value="PAA84738.1"/>
    <property type="molecule type" value="Genomic_DNA"/>
</dbReference>
<dbReference type="Gene3D" id="3.90.380.10">
    <property type="entry name" value="Naphthalene 1,2-dioxygenase Alpha Subunit, Chain A, domain 1"/>
    <property type="match status" value="1"/>
</dbReference>
<evidence type="ECO:0000259" key="18">
    <source>
        <dbReference type="PROSITE" id="PS51296"/>
    </source>
</evidence>
<dbReference type="Gene3D" id="2.102.10.10">
    <property type="entry name" value="Rieske [2Fe-2S] iron-sulphur domain"/>
    <property type="match status" value="1"/>
</dbReference>
<comment type="similarity">
    <text evidence="13">Belongs to the cholesterol 7-desaturase family.</text>
</comment>
<dbReference type="UniPathway" id="UPA01020"/>
<evidence type="ECO:0000256" key="10">
    <source>
        <dbReference type="ARBA" id="ARBA00023014"/>
    </source>
</evidence>
<organism evidence="19 20">
    <name type="scientific">Macrostomum lignano</name>
    <dbReference type="NCBI Taxonomy" id="282301"/>
    <lineage>
        <taxon>Eukaryota</taxon>
        <taxon>Metazoa</taxon>
        <taxon>Spiralia</taxon>
        <taxon>Lophotrochozoa</taxon>
        <taxon>Platyhelminthes</taxon>
        <taxon>Rhabditophora</taxon>
        <taxon>Macrostomorpha</taxon>
        <taxon>Macrostomida</taxon>
        <taxon>Macrostomidae</taxon>
        <taxon>Macrostomum</taxon>
    </lineage>
</organism>
<evidence type="ECO:0000256" key="8">
    <source>
        <dbReference type="ARBA" id="ARBA00023002"/>
    </source>
</evidence>
<keyword evidence="8" id="KW-0560">Oxidoreductase</keyword>
<evidence type="ECO:0000256" key="5">
    <source>
        <dbReference type="ARBA" id="ARBA00022714"/>
    </source>
</evidence>
<dbReference type="SUPFAM" id="SSF55961">
    <property type="entry name" value="Bet v1-like"/>
    <property type="match status" value="1"/>
</dbReference>
<evidence type="ECO:0000256" key="1">
    <source>
        <dbReference type="ARBA" id="ARBA00001962"/>
    </source>
</evidence>
<dbReference type="STRING" id="282301.A0A267GFB3"/>
<comment type="catalytic activity">
    <reaction evidence="16">
        <text>cholesterol + NADPH + O2 + H(+) = 7-dehydrocholesterol + NADP(+) + 2 H2O</text>
        <dbReference type="Rhea" id="RHEA:45024"/>
        <dbReference type="ChEBI" id="CHEBI:15377"/>
        <dbReference type="ChEBI" id="CHEBI:15378"/>
        <dbReference type="ChEBI" id="CHEBI:15379"/>
        <dbReference type="ChEBI" id="CHEBI:16113"/>
        <dbReference type="ChEBI" id="CHEBI:17759"/>
        <dbReference type="ChEBI" id="CHEBI:57783"/>
        <dbReference type="ChEBI" id="CHEBI:58349"/>
        <dbReference type="EC" id="1.14.19.21"/>
    </reaction>
    <physiologicalReaction direction="left-to-right" evidence="16">
        <dbReference type="Rhea" id="RHEA:45025"/>
    </physiologicalReaction>
</comment>
<dbReference type="Pfam" id="PF19298">
    <property type="entry name" value="KshA_C"/>
    <property type="match status" value="1"/>
</dbReference>
<feature type="transmembrane region" description="Helical" evidence="17">
    <location>
        <begin position="20"/>
        <end position="42"/>
    </location>
</feature>
<evidence type="ECO:0000256" key="6">
    <source>
        <dbReference type="ARBA" id="ARBA00022723"/>
    </source>
</evidence>
<comment type="pathway">
    <text evidence="12">Steroid hormone biosynthesis; dafachronic acid biosynthesis.</text>
</comment>
<dbReference type="GO" id="GO:0005737">
    <property type="term" value="C:cytoplasm"/>
    <property type="evidence" value="ECO:0007669"/>
    <property type="project" value="TreeGrafter"/>
</dbReference>
<feature type="domain" description="Rieske" evidence="18">
    <location>
        <begin position="89"/>
        <end position="196"/>
    </location>
</feature>
<dbReference type="PROSITE" id="PS51296">
    <property type="entry name" value="RIESKE"/>
    <property type="match status" value="1"/>
</dbReference>
<dbReference type="GO" id="GO:0046872">
    <property type="term" value="F:metal ion binding"/>
    <property type="evidence" value="ECO:0007669"/>
    <property type="project" value="UniProtKB-KW"/>
</dbReference>
<keyword evidence="9" id="KW-0408">Iron</keyword>
<dbReference type="Proteomes" id="UP000215902">
    <property type="component" value="Unassembled WGS sequence"/>
</dbReference>
<comment type="caution">
    <text evidence="19">The sequence shown here is derived from an EMBL/GenBank/DDBJ whole genome shotgun (WGS) entry which is preliminary data.</text>
</comment>
<evidence type="ECO:0000256" key="4">
    <source>
        <dbReference type="ARBA" id="ARBA00022692"/>
    </source>
</evidence>
<evidence type="ECO:0000256" key="17">
    <source>
        <dbReference type="SAM" id="Phobius"/>
    </source>
</evidence>
<evidence type="ECO:0000256" key="16">
    <source>
        <dbReference type="ARBA" id="ARBA00049548"/>
    </source>
</evidence>
<evidence type="ECO:0000256" key="3">
    <source>
        <dbReference type="ARBA" id="ARBA00004972"/>
    </source>
</evidence>
<keyword evidence="7 17" id="KW-1133">Transmembrane helix</keyword>
<dbReference type="SUPFAM" id="SSF50022">
    <property type="entry name" value="ISP domain"/>
    <property type="match status" value="1"/>
</dbReference>
<evidence type="ECO:0000313" key="20">
    <source>
        <dbReference type="Proteomes" id="UP000215902"/>
    </source>
</evidence>
<keyword evidence="20" id="KW-1185">Reference proteome</keyword>
<dbReference type="GO" id="GO:0051537">
    <property type="term" value="F:2 iron, 2 sulfur cluster binding"/>
    <property type="evidence" value="ECO:0007669"/>
    <property type="project" value="UniProtKB-KW"/>
</dbReference>
<gene>
    <name evidence="19" type="ORF">BOX15_Mlig006746g2</name>
</gene>
<protein>
    <recommendedName>
        <fullName evidence="14">cholesterol 7-desaturase</fullName>
        <ecNumber evidence="14">1.14.19.21</ecNumber>
    </recommendedName>
</protein>
<dbReference type="GO" id="GO:0016020">
    <property type="term" value="C:membrane"/>
    <property type="evidence" value="ECO:0007669"/>
    <property type="project" value="UniProtKB-SubCell"/>
</dbReference>
<keyword evidence="5" id="KW-0001">2Fe-2S</keyword>
<comment type="catalytic activity">
    <reaction evidence="15">
        <text>cholesterol + NADH + O2 + H(+) = 7-dehydrocholesterol + NAD(+) + 2 H2O</text>
        <dbReference type="Rhea" id="RHEA:51644"/>
        <dbReference type="ChEBI" id="CHEBI:15377"/>
        <dbReference type="ChEBI" id="CHEBI:15378"/>
        <dbReference type="ChEBI" id="CHEBI:15379"/>
        <dbReference type="ChEBI" id="CHEBI:16113"/>
        <dbReference type="ChEBI" id="CHEBI:17759"/>
        <dbReference type="ChEBI" id="CHEBI:57540"/>
        <dbReference type="ChEBI" id="CHEBI:57945"/>
        <dbReference type="EC" id="1.14.19.21"/>
    </reaction>
    <physiologicalReaction direction="left-to-right" evidence="15">
        <dbReference type="Rhea" id="RHEA:51645"/>
    </physiologicalReaction>
</comment>
<evidence type="ECO:0000256" key="13">
    <source>
        <dbReference type="ARBA" id="ARBA00025729"/>
    </source>
</evidence>
<keyword evidence="6" id="KW-0479">Metal-binding</keyword>
<evidence type="ECO:0000256" key="14">
    <source>
        <dbReference type="ARBA" id="ARBA00026095"/>
    </source>
</evidence>
<evidence type="ECO:0000313" key="19">
    <source>
        <dbReference type="EMBL" id="PAA84738.1"/>
    </source>
</evidence>
<keyword evidence="10" id="KW-0411">Iron-sulfur</keyword>
<evidence type="ECO:0000256" key="15">
    <source>
        <dbReference type="ARBA" id="ARBA00047853"/>
    </source>
</evidence>
<dbReference type="PANTHER" id="PTHR21266">
    <property type="entry name" value="IRON-SULFUR DOMAIN CONTAINING PROTEIN"/>
    <property type="match status" value="1"/>
</dbReference>
<dbReference type="GO" id="GO:0008203">
    <property type="term" value="P:cholesterol metabolic process"/>
    <property type="evidence" value="ECO:0007669"/>
    <property type="project" value="InterPro"/>
</dbReference>
<dbReference type="GO" id="GO:0170056">
    <property type="term" value="F:cholesterol 7-desaturase [NAD(P)H] activity"/>
    <property type="evidence" value="ECO:0007669"/>
    <property type="project" value="UniProtKB-EC"/>
</dbReference>
<dbReference type="OrthoDB" id="426882at2759"/>
<dbReference type="InterPro" id="IPR050584">
    <property type="entry name" value="Cholesterol_7-desaturase"/>
</dbReference>
<evidence type="ECO:0000256" key="9">
    <source>
        <dbReference type="ARBA" id="ARBA00023004"/>
    </source>
</evidence>
<keyword evidence="4 17" id="KW-0812">Transmembrane</keyword>
<evidence type="ECO:0000256" key="12">
    <source>
        <dbReference type="ARBA" id="ARBA00025712"/>
    </source>
</evidence>
<evidence type="ECO:0000256" key="7">
    <source>
        <dbReference type="ARBA" id="ARBA00022989"/>
    </source>
</evidence>
<comment type="subcellular location">
    <subcellularLocation>
        <location evidence="2">Membrane</location>
    </subcellularLocation>
</comment>
<evidence type="ECO:0000256" key="2">
    <source>
        <dbReference type="ARBA" id="ARBA00004370"/>
    </source>
</evidence>
<evidence type="ECO:0000256" key="11">
    <source>
        <dbReference type="ARBA" id="ARBA00023136"/>
    </source>
</evidence>
<sequence>MLPELLHQLVQQTVSGSESLLAPWAWAPALVLLIVLLVYGIFLRKLDYSRSLEDVGYITFDGLSRRDTANRIRRARKEGRVPPVYPNGWYLVMEGDQLKPGEAKSVQMIGKTLAVFRTESGEAHILDAYCPHFGANMGAGGRVVGDCIECPFHGWQFRGSDGRCARIPVLAEGGKIPEMARVTSHIVKEVNGGLYLWFDAEGREPTWDLPVIEEIETGEWSFKGRTRHFVNCHIEEINQNGADVGHLTTVHDPSFFGGTDLRYIFRWWSSFLWQKFSATWKPCTEPGSRHQAVMVLHEKTYLFGKNVKFVEMTVRANQLGPAVVYLEFDSLFGKGVFLHCVTPVEPLLLRVHHSIYMQRWVPNIVATVYLNGEAFQFERDIMIWNNKEFKDKPVLAKSTEDSLMVQHRRWYSQFYSENSPTIESLRDSKDW</sequence>
<dbReference type="PANTHER" id="PTHR21266:SF32">
    <property type="entry name" value="CHOLESTEROL 7-DESATURASE NVD"/>
    <property type="match status" value="1"/>
</dbReference>
<comment type="pathway">
    <text evidence="3">Hormone biosynthesis.</text>
</comment>
<dbReference type="InterPro" id="IPR036922">
    <property type="entry name" value="Rieske_2Fe-2S_sf"/>
</dbReference>
<dbReference type="Pfam" id="PF00355">
    <property type="entry name" value="Rieske"/>
    <property type="match status" value="1"/>
</dbReference>
<dbReference type="InterPro" id="IPR045605">
    <property type="entry name" value="KshA-like_C"/>
</dbReference>
<proteinExistence type="inferred from homology"/>
<accession>A0A267GFB3</accession>
<dbReference type="AlphaFoldDB" id="A0A267GFB3"/>
<name>A0A267GFB3_9PLAT</name>
<dbReference type="InterPro" id="IPR017941">
    <property type="entry name" value="Rieske_2Fe-2S"/>
</dbReference>
<keyword evidence="11 17" id="KW-0472">Membrane</keyword>
<reference evidence="19 20" key="1">
    <citation type="submission" date="2017-06" db="EMBL/GenBank/DDBJ databases">
        <title>A platform for efficient transgenesis in Macrostomum lignano, a flatworm model organism for stem cell research.</title>
        <authorList>
            <person name="Berezikov E."/>
        </authorList>
    </citation>
    <scope>NUCLEOTIDE SEQUENCE [LARGE SCALE GENOMIC DNA]</scope>
    <source>
        <strain evidence="19">DV1</strain>
        <tissue evidence="19">Whole organism</tissue>
    </source>
</reference>
<comment type="cofactor">
    <cofactor evidence="1">
        <name>Fe cation</name>
        <dbReference type="ChEBI" id="CHEBI:24875"/>
    </cofactor>
</comment>